<gene>
    <name evidence="9" type="ORF">PCON_07364</name>
</gene>
<dbReference type="OMA" id="WYEYHEL"/>
<keyword evidence="5 7" id="KW-0472">Membrane</keyword>
<feature type="transmembrane region" description="Helical" evidence="7">
    <location>
        <begin position="93"/>
        <end position="112"/>
    </location>
</feature>
<proteinExistence type="predicted"/>
<evidence type="ECO:0000256" key="3">
    <source>
        <dbReference type="ARBA" id="ARBA00022692"/>
    </source>
</evidence>
<keyword evidence="4 7" id="KW-1133">Transmembrane helix</keyword>
<dbReference type="PROSITE" id="PS50850">
    <property type="entry name" value="MFS"/>
    <property type="match status" value="1"/>
</dbReference>
<dbReference type="PANTHER" id="PTHR43791:SF36">
    <property type="entry name" value="TRANSPORTER, PUTATIVE (AFU_ORTHOLOGUE AFUA_6G08340)-RELATED"/>
    <property type="match status" value="1"/>
</dbReference>
<evidence type="ECO:0000256" key="7">
    <source>
        <dbReference type="SAM" id="Phobius"/>
    </source>
</evidence>
<sequence>MQDPEKAPVPSPAAAADIERPDTLPQLYFPSSSTSSVTATTEAKEFERKLVWKIDLVVLPCLITIMFLAQIGRSDIANAKIAGMDKDLSLTPARYANIITAFIVGYLLFQPAGTMMLRKITPPIQLGVAMIAWGVVTACHVLAKNWISMLVLRAFVGIAETFSQGAVFYLSFWYTYKELALRGAIFQSLASIAGAFNGLLSYGIAMSLGGKNGWSAWRWIFLIEGILPIAFGFVVMALLPSLPEKNRFWFTPAEKVVLVERTRRTHNAEDSKIRPHLILAALKDPKIVMTCIAGGGNYYALSALTNFMPDIVRGMGYEAVQAQLMTVIIYACAVVTVIFWGYLSDRYNQRSIPIMISASVMAIGYLIMLTVPSDSTNVRFFACCLMAMGGFPVALLQLMWLVVNTVSYTKRAVGLAMFNIVSQLFGIAGNQSYQDPPLYRKGHAGAMGASLLTVVMTVLCFYHLKRKNATKRKRLQDPAQATKVAEERATSYDVIGDDHPDFFFTT</sequence>
<feature type="transmembrane region" description="Helical" evidence="7">
    <location>
        <begin position="124"/>
        <end position="143"/>
    </location>
</feature>
<organism evidence="9 10">
    <name type="scientific">Pyronema omphalodes (strain CBS 100304)</name>
    <name type="common">Pyronema confluens</name>
    <dbReference type="NCBI Taxonomy" id="1076935"/>
    <lineage>
        <taxon>Eukaryota</taxon>
        <taxon>Fungi</taxon>
        <taxon>Dikarya</taxon>
        <taxon>Ascomycota</taxon>
        <taxon>Pezizomycotina</taxon>
        <taxon>Pezizomycetes</taxon>
        <taxon>Pezizales</taxon>
        <taxon>Pyronemataceae</taxon>
        <taxon>Pyronema</taxon>
    </lineage>
</organism>
<feature type="transmembrane region" description="Helical" evidence="7">
    <location>
        <begin position="184"/>
        <end position="205"/>
    </location>
</feature>
<feature type="transmembrane region" description="Helical" evidence="7">
    <location>
        <begin position="445"/>
        <end position="464"/>
    </location>
</feature>
<evidence type="ECO:0000256" key="2">
    <source>
        <dbReference type="ARBA" id="ARBA00022448"/>
    </source>
</evidence>
<evidence type="ECO:0000259" key="8">
    <source>
        <dbReference type="PROSITE" id="PS50850"/>
    </source>
</evidence>
<evidence type="ECO:0000256" key="5">
    <source>
        <dbReference type="ARBA" id="ARBA00023136"/>
    </source>
</evidence>
<feature type="transmembrane region" description="Helical" evidence="7">
    <location>
        <begin position="150"/>
        <end position="172"/>
    </location>
</feature>
<dbReference type="OrthoDB" id="2985014at2759"/>
<keyword evidence="3 7" id="KW-0812">Transmembrane</keyword>
<dbReference type="eggNOG" id="KOG2533">
    <property type="taxonomic scope" value="Eukaryota"/>
</dbReference>
<dbReference type="GO" id="GO:0022857">
    <property type="term" value="F:transmembrane transporter activity"/>
    <property type="evidence" value="ECO:0007669"/>
    <property type="project" value="InterPro"/>
</dbReference>
<comment type="subcellular location">
    <subcellularLocation>
        <location evidence="1">Membrane</location>
        <topology evidence="1">Multi-pass membrane protein</topology>
    </subcellularLocation>
</comment>
<feature type="transmembrane region" description="Helical" evidence="7">
    <location>
        <begin position="354"/>
        <end position="372"/>
    </location>
</feature>
<keyword evidence="2" id="KW-0813">Transport</keyword>
<dbReference type="STRING" id="1076935.U4KZA3"/>
<dbReference type="EMBL" id="HF935375">
    <property type="protein sequence ID" value="CCX07775.1"/>
    <property type="molecule type" value="Genomic_DNA"/>
</dbReference>
<dbReference type="AlphaFoldDB" id="U4KZA3"/>
<dbReference type="InterPro" id="IPR011701">
    <property type="entry name" value="MFS"/>
</dbReference>
<accession>U4KZA3</accession>
<feature type="transmembrane region" description="Helical" evidence="7">
    <location>
        <begin position="217"/>
        <end position="239"/>
    </location>
</feature>
<evidence type="ECO:0000313" key="9">
    <source>
        <dbReference type="EMBL" id="CCX07775.1"/>
    </source>
</evidence>
<dbReference type="FunFam" id="1.20.1250.20:FF:000013">
    <property type="entry name" value="MFS general substrate transporter"/>
    <property type="match status" value="1"/>
</dbReference>
<keyword evidence="10" id="KW-1185">Reference proteome</keyword>
<reference evidence="9 10" key="1">
    <citation type="journal article" date="2013" name="PLoS Genet.">
        <title>The genome and development-dependent transcriptomes of Pyronema confluens: a window into fungal evolution.</title>
        <authorList>
            <person name="Traeger S."/>
            <person name="Altegoer F."/>
            <person name="Freitag M."/>
            <person name="Gabaldon T."/>
            <person name="Kempken F."/>
            <person name="Kumar A."/>
            <person name="Marcet-Houben M."/>
            <person name="Poggeler S."/>
            <person name="Stajich J.E."/>
            <person name="Nowrousian M."/>
        </authorList>
    </citation>
    <scope>NUCLEOTIDE SEQUENCE [LARGE SCALE GENOMIC DNA]</scope>
    <source>
        <strain evidence="10">CBS 100304</strain>
        <tissue evidence="9">Vegetative mycelium</tissue>
    </source>
</reference>
<feature type="transmembrane region" description="Helical" evidence="7">
    <location>
        <begin position="415"/>
        <end position="433"/>
    </location>
</feature>
<dbReference type="SUPFAM" id="SSF103473">
    <property type="entry name" value="MFS general substrate transporter"/>
    <property type="match status" value="1"/>
</dbReference>
<name>U4KZA3_PYROM</name>
<feature type="transmembrane region" description="Helical" evidence="7">
    <location>
        <begin position="322"/>
        <end position="342"/>
    </location>
</feature>
<protein>
    <submittedName>
        <fullName evidence="9">Similar to Uncharacterized transporter C1002.16c acc. no. Q9US44</fullName>
    </submittedName>
</protein>
<dbReference type="PANTHER" id="PTHR43791">
    <property type="entry name" value="PERMEASE-RELATED"/>
    <property type="match status" value="1"/>
</dbReference>
<dbReference type="Gene3D" id="1.20.1250.20">
    <property type="entry name" value="MFS general substrate transporter like domains"/>
    <property type="match status" value="2"/>
</dbReference>
<evidence type="ECO:0000313" key="10">
    <source>
        <dbReference type="Proteomes" id="UP000018144"/>
    </source>
</evidence>
<evidence type="ECO:0000256" key="4">
    <source>
        <dbReference type="ARBA" id="ARBA00022989"/>
    </source>
</evidence>
<evidence type="ECO:0000256" key="6">
    <source>
        <dbReference type="SAM" id="MobiDB-lite"/>
    </source>
</evidence>
<dbReference type="Pfam" id="PF07690">
    <property type="entry name" value="MFS_1"/>
    <property type="match status" value="1"/>
</dbReference>
<feature type="transmembrane region" description="Helical" evidence="7">
    <location>
        <begin position="378"/>
        <end position="403"/>
    </location>
</feature>
<feature type="region of interest" description="Disordered" evidence="6">
    <location>
        <begin position="1"/>
        <end position="20"/>
    </location>
</feature>
<evidence type="ECO:0000256" key="1">
    <source>
        <dbReference type="ARBA" id="ARBA00004141"/>
    </source>
</evidence>
<dbReference type="InterPro" id="IPR020846">
    <property type="entry name" value="MFS_dom"/>
</dbReference>
<feature type="transmembrane region" description="Helical" evidence="7">
    <location>
        <begin position="50"/>
        <end position="72"/>
    </location>
</feature>
<dbReference type="InterPro" id="IPR036259">
    <property type="entry name" value="MFS_trans_sf"/>
</dbReference>
<dbReference type="Proteomes" id="UP000018144">
    <property type="component" value="Unassembled WGS sequence"/>
</dbReference>
<dbReference type="GO" id="GO:0016020">
    <property type="term" value="C:membrane"/>
    <property type="evidence" value="ECO:0007669"/>
    <property type="project" value="UniProtKB-SubCell"/>
</dbReference>
<feature type="domain" description="Major facilitator superfamily (MFS) profile" evidence="8">
    <location>
        <begin position="58"/>
        <end position="468"/>
    </location>
</feature>